<gene>
    <name evidence="1" type="ORF">SY89_00879</name>
</gene>
<evidence type="ECO:0000313" key="2">
    <source>
        <dbReference type="Proteomes" id="UP000050535"/>
    </source>
</evidence>
<sequence length="32" mass="3626">MAEPWESLFDRAAAYEVDRAAVEDALAEVRDE</sequence>
<protein>
    <submittedName>
        <fullName evidence="1">Uncharacterized protein</fullName>
    </submittedName>
</protein>
<organism evidence="1 2">
    <name type="scientific">Halolamina pelagica</name>
    <dbReference type="NCBI Taxonomy" id="699431"/>
    <lineage>
        <taxon>Archaea</taxon>
        <taxon>Methanobacteriati</taxon>
        <taxon>Methanobacteriota</taxon>
        <taxon>Stenosarchaea group</taxon>
        <taxon>Halobacteria</taxon>
        <taxon>Halobacteriales</taxon>
        <taxon>Haloferacaceae</taxon>
    </lineage>
</organism>
<reference evidence="2" key="1">
    <citation type="submission" date="2013-11" db="EMBL/GenBank/DDBJ databases">
        <authorList>
            <person name="Hoang H.T."/>
            <person name="Killian M.L."/>
            <person name="Madson D.M."/>
            <person name="Arruda P.H.E."/>
            <person name="Sun D."/>
            <person name="Schwartz K.J."/>
            <person name="Yoon K."/>
        </authorList>
    </citation>
    <scope>NUCLEOTIDE SEQUENCE [LARGE SCALE GENOMIC DNA]</scope>
    <source>
        <strain evidence="2">CDK2</strain>
    </source>
</reference>
<name>A0A0P7GNA1_9EURY</name>
<comment type="caution">
    <text evidence="1">The sequence shown here is derived from an EMBL/GenBank/DDBJ whole genome shotgun (WGS) entry which is preliminary data.</text>
</comment>
<dbReference type="EMBL" id="LGUC01000001">
    <property type="protein sequence ID" value="KPN30156.1"/>
    <property type="molecule type" value="Genomic_DNA"/>
</dbReference>
<proteinExistence type="predicted"/>
<evidence type="ECO:0000313" key="1">
    <source>
        <dbReference type="EMBL" id="KPN30156.1"/>
    </source>
</evidence>
<dbReference type="AlphaFoldDB" id="A0A0P7GNA1"/>
<dbReference type="STRING" id="699431.SY89_00879"/>
<accession>A0A0P7GNA1</accession>
<keyword evidence="2" id="KW-1185">Reference proteome</keyword>
<dbReference type="Proteomes" id="UP000050535">
    <property type="component" value="Unassembled WGS sequence"/>
</dbReference>